<accession>A0A4P9WKY7</accession>
<keyword evidence="2" id="KW-1185">Reference proteome</keyword>
<dbReference type="OrthoDB" id="2136266at2759"/>
<dbReference type="EMBL" id="KZ994152">
    <property type="protein sequence ID" value="RKO93679.1"/>
    <property type="molecule type" value="Genomic_DNA"/>
</dbReference>
<evidence type="ECO:0000313" key="1">
    <source>
        <dbReference type="EMBL" id="RKO93679.1"/>
    </source>
</evidence>
<evidence type="ECO:0000313" key="2">
    <source>
        <dbReference type="Proteomes" id="UP000269721"/>
    </source>
</evidence>
<organism evidence="1 2">
    <name type="scientific">Blyttiomyces helicus</name>
    <dbReference type="NCBI Taxonomy" id="388810"/>
    <lineage>
        <taxon>Eukaryota</taxon>
        <taxon>Fungi</taxon>
        <taxon>Fungi incertae sedis</taxon>
        <taxon>Chytridiomycota</taxon>
        <taxon>Chytridiomycota incertae sedis</taxon>
        <taxon>Chytridiomycetes</taxon>
        <taxon>Chytridiomycetes incertae sedis</taxon>
        <taxon>Blyttiomyces</taxon>
    </lineage>
</organism>
<gene>
    <name evidence="1" type="ORF">BDK51DRAFT_40584</name>
</gene>
<proteinExistence type="predicted"/>
<name>A0A4P9WKY7_9FUNG</name>
<reference evidence="2" key="1">
    <citation type="journal article" date="2018" name="Nat. Microbiol.">
        <title>Leveraging single-cell genomics to expand the fungal tree of life.</title>
        <authorList>
            <person name="Ahrendt S.R."/>
            <person name="Quandt C.A."/>
            <person name="Ciobanu D."/>
            <person name="Clum A."/>
            <person name="Salamov A."/>
            <person name="Andreopoulos B."/>
            <person name="Cheng J.F."/>
            <person name="Woyke T."/>
            <person name="Pelin A."/>
            <person name="Henrissat B."/>
            <person name="Reynolds N.K."/>
            <person name="Benny G.L."/>
            <person name="Smith M.E."/>
            <person name="James T.Y."/>
            <person name="Grigoriev I.V."/>
        </authorList>
    </citation>
    <scope>NUCLEOTIDE SEQUENCE [LARGE SCALE GENOMIC DNA]</scope>
</reference>
<dbReference type="AlphaFoldDB" id="A0A4P9WKY7"/>
<sequence>MEALVTRILTAHGLVQEFTDAGHSGKLWTVEISPRESAGFSLPLVLAREGSEFTLAQYSIGEWDVNYDPILVFAVGSASAPPALKLSLQSVYRFHSGLRELTADSAGELEGYAVGKLRELVERGYCDPAVAFVKRFNAKL</sequence>
<protein>
    <submittedName>
        <fullName evidence="1">Uncharacterized protein</fullName>
    </submittedName>
</protein>
<dbReference type="Proteomes" id="UP000269721">
    <property type="component" value="Unassembled WGS sequence"/>
</dbReference>